<evidence type="ECO:0000256" key="11">
    <source>
        <dbReference type="ARBA" id="ARBA00022840"/>
    </source>
</evidence>
<reference evidence="22 23" key="1">
    <citation type="submission" date="2017-06" db="EMBL/GenBank/DDBJ databases">
        <title>Ant-infecting Ophiocordyceps genomes reveal a high diversity of potential behavioral manipulation genes and a possible major role for enterotoxins.</title>
        <authorList>
            <person name="De Bekker C."/>
            <person name="Evans H.C."/>
            <person name="Brachmann A."/>
            <person name="Hughes D.P."/>
        </authorList>
    </citation>
    <scope>NUCLEOTIDE SEQUENCE [LARGE SCALE GENOMIC DNA]</scope>
    <source>
        <strain evidence="22 23">1348a</strain>
    </source>
</reference>
<evidence type="ECO:0000256" key="9">
    <source>
        <dbReference type="ARBA" id="ARBA00022692"/>
    </source>
</evidence>
<name>A0A2C5XZ68_9HYPO</name>
<dbReference type="GO" id="GO:0005524">
    <property type="term" value="F:ATP binding"/>
    <property type="evidence" value="ECO:0007669"/>
    <property type="project" value="UniProtKB-KW"/>
</dbReference>
<comment type="catalytic activity">
    <reaction evidence="16">
        <text>a very long-chain fatty acid + ATP + CoA = a very long-chain fatty acyl-CoA + AMP + diphosphate</text>
        <dbReference type="Rhea" id="RHEA:54536"/>
        <dbReference type="ChEBI" id="CHEBI:30616"/>
        <dbReference type="ChEBI" id="CHEBI:33019"/>
        <dbReference type="ChEBI" id="CHEBI:57287"/>
        <dbReference type="ChEBI" id="CHEBI:58950"/>
        <dbReference type="ChEBI" id="CHEBI:138261"/>
        <dbReference type="ChEBI" id="CHEBI:456215"/>
    </reaction>
</comment>
<dbReference type="InterPro" id="IPR045851">
    <property type="entry name" value="AMP-bd_C_sf"/>
</dbReference>
<evidence type="ECO:0000256" key="6">
    <source>
        <dbReference type="ARBA" id="ARBA00022475"/>
    </source>
</evidence>
<dbReference type="GO" id="GO:0044539">
    <property type="term" value="P:long-chain fatty acid import into cell"/>
    <property type="evidence" value="ECO:0007669"/>
    <property type="project" value="TreeGrafter"/>
</dbReference>
<evidence type="ECO:0000256" key="7">
    <source>
        <dbReference type="ARBA" id="ARBA00022598"/>
    </source>
</evidence>
<evidence type="ECO:0000256" key="13">
    <source>
        <dbReference type="ARBA" id="ARBA00023055"/>
    </source>
</evidence>
<dbReference type="PROSITE" id="PS00455">
    <property type="entry name" value="AMP_BINDING"/>
    <property type="match status" value="1"/>
</dbReference>
<keyword evidence="10" id="KW-0547">Nucleotide-binding</keyword>
<evidence type="ECO:0000259" key="21">
    <source>
        <dbReference type="Pfam" id="PF00501"/>
    </source>
</evidence>
<dbReference type="GO" id="GO:0005324">
    <property type="term" value="F:long-chain fatty acid transmembrane transporter activity"/>
    <property type="evidence" value="ECO:0007669"/>
    <property type="project" value="TreeGrafter"/>
</dbReference>
<dbReference type="PANTHER" id="PTHR43107">
    <property type="entry name" value="LONG-CHAIN FATTY ACID TRANSPORT PROTEIN"/>
    <property type="match status" value="1"/>
</dbReference>
<comment type="caution">
    <text evidence="22">The sequence shown here is derived from an EMBL/GenBank/DDBJ whole genome shotgun (WGS) entry which is preliminary data.</text>
</comment>
<keyword evidence="9" id="KW-0812">Transmembrane</keyword>
<comment type="function">
    <text evidence="17">Acyl-CoA synthetase required for both the import of long chain fatty acids (LCFAs) (C14-C18) and the activation very long chain fatty acids (VLCFAs) (C20-C26) by esterification of the fatty acids into metabolically active CoA-thioesters for subsequent degradation or incorporation into phospholipids. The transport and fatty acyl-CoA synthetase activities are genetically separable and are thus independent activities. Esterifies VLCFAs in the peroxisome matrix. The VLCFAs are actively transported into peroxisomes by a PXA1-PXA2 heterodimeric transporter in the peroxisomal membrane.</text>
</comment>
<evidence type="ECO:0000256" key="14">
    <source>
        <dbReference type="ARBA" id="ARBA00023136"/>
    </source>
</evidence>
<evidence type="ECO:0000256" key="16">
    <source>
        <dbReference type="ARBA" id="ARBA00051585"/>
    </source>
</evidence>
<evidence type="ECO:0000313" key="22">
    <source>
        <dbReference type="EMBL" id="PHH60683.1"/>
    </source>
</evidence>
<keyword evidence="15" id="KW-0576">Peroxisome</keyword>
<sequence>MPHQGTISLAKTKTKKKKGCFLLIAQLLAVPLVLAAPAAAAGLAYVNAKTSFWYDRKLLACAAKSVLRVFYRQHRDRLNLFYVLEDYARSSSTRNKDLLIFEGRHFSYAQIYDSVLRVGAWLRAKHNVKPGEIIAMDMTNSDTFIVVWWALWSIGARPAFINYNLTGKPLAHSLGSATTRLCLVDATLEIGQDVRAAVGPGIEFVTLTGEVLGEALATAPQRAPDADRHQESLADMAMLIYTSGTTGLPKPAVVSWGKCIAGGTVPEVLLGRGQAGDIMYTSMPLYHSSASILCFCATVTAGSTQALGRRFSTKLFWPEVRASGATSIQYVGETLRYLLAAPPQTDPVTGEKLDRKHKVKVAFGNGLRPDIWNEFKERFGIETIAEFYGATEAPFALWNLSRNDLTAGAIGRNGWLYSALQSLQVALVEVDWDTDSPRRDAGTGFCVRVKTGSPGEMLCRLPADDVERRFQGYYGNPGATSAKVLRSVFAKDDAWFRTGDVARWDSDGRVYFCDRIGDTFRWKSENVSTVEVSHVLGTHAAVDEANVYGVELPHHDGRAGCVAICFRRDACAPDAADADSGAATDAVSASATDAASAAAAARLPLPQTLRSLAAHVRANLPRYAQPLFLRVVDGMGDASQTTGTNKQQKQHLREAGVAPDSGIPGPVYWLQGDDYVLFGRDDWRALQAGRVKL</sequence>
<dbReference type="OrthoDB" id="10253869at2759"/>
<keyword evidence="6" id="KW-1003">Cell membrane</keyword>
<dbReference type="Gene3D" id="3.30.300.30">
    <property type="match status" value="1"/>
</dbReference>
<keyword evidence="7" id="KW-0436">Ligase</keyword>
<feature type="region of interest" description="Disordered" evidence="20">
    <location>
        <begin position="638"/>
        <end position="659"/>
    </location>
</feature>
<evidence type="ECO:0000256" key="12">
    <source>
        <dbReference type="ARBA" id="ARBA00022989"/>
    </source>
</evidence>
<dbReference type="InterPro" id="IPR000873">
    <property type="entry name" value="AMP-dep_synth/lig_dom"/>
</dbReference>
<keyword evidence="13" id="KW-0445">Lipid transport</keyword>
<dbReference type="Gene3D" id="3.40.50.12780">
    <property type="entry name" value="N-terminal domain of ligase-like"/>
    <property type="match status" value="1"/>
</dbReference>
<evidence type="ECO:0000256" key="17">
    <source>
        <dbReference type="ARBA" id="ARBA00060276"/>
    </source>
</evidence>
<dbReference type="GO" id="GO:0009898">
    <property type="term" value="C:cytoplasmic side of plasma membrane"/>
    <property type="evidence" value="ECO:0007669"/>
    <property type="project" value="TreeGrafter"/>
</dbReference>
<dbReference type="Proteomes" id="UP000224854">
    <property type="component" value="Unassembled WGS sequence"/>
</dbReference>
<evidence type="ECO:0000256" key="5">
    <source>
        <dbReference type="ARBA" id="ARBA00022448"/>
    </source>
</evidence>
<proteinExistence type="inferred from homology"/>
<evidence type="ECO:0000256" key="4">
    <source>
        <dbReference type="ARBA" id="ARBA00006432"/>
    </source>
</evidence>
<keyword evidence="5" id="KW-0813">Transport</keyword>
<keyword evidence="8" id="KW-0551">Lipid droplet</keyword>
<evidence type="ECO:0000256" key="10">
    <source>
        <dbReference type="ARBA" id="ARBA00022741"/>
    </source>
</evidence>
<dbReference type="EMBL" id="NJEU01001787">
    <property type="protein sequence ID" value="PHH60683.1"/>
    <property type="molecule type" value="Genomic_DNA"/>
</dbReference>
<evidence type="ECO:0000256" key="3">
    <source>
        <dbReference type="ARBA" id="ARBA00004651"/>
    </source>
</evidence>
<protein>
    <recommendedName>
        <fullName evidence="18">Very long-chain fatty acid transport protein</fullName>
    </recommendedName>
    <alternativeName>
        <fullName evidence="19">Very-long-chain acyl-CoA synthetase</fullName>
    </alternativeName>
</protein>
<dbReference type="FunFam" id="3.40.50.12780:FF:000019">
    <property type="entry name" value="Long-chain fatty acid transporter"/>
    <property type="match status" value="1"/>
</dbReference>
<evidence type="ECO:0000256" key="19">
    <source>
        <dbReference type="ARBA" id="ARBA00078285"/>
    </source>
</evidence>
<dbReference type="AlphaFoldDB" id="A0A2C5XZ68"/>
<keyword evidence="23" id="KW-1185">Reference proteome</keyword>
<evidence type="ECO:0000256" key="20">
    <source>
        <dbReference type="SAM" id="MobiDB-lite"/>
    </source>
</evidence>
<feature type="domain" description="AMP-dependent synthetase/ligase" evidence="21">
    <location>
        <begin position="92"/>
        <end position="439"/>
    </location>
</feature>
<comment type="subcellular location">
    <subcellularLocation>
        <location evidence="3">Cell membrane</location>
        <topology evidence="3">Multi-pass membrane protein</topology>
    </subcellularLocation>
    <subcellularLocation>
        <location evidence="1">Lipid droplet</location>
    </subcellularLocation>
    <subcellularLocation>
        <location evidence="2">Peroxisome membrane</location>
        <topology evidence="2">Multi-pass membrane protein</topology>
    </subcellularLocation>
</comment>
<dbReference type="GO" id="GO:0005778">
    <property type="term" value="C:peroxisomal membrane"/>
    <property type="evidence" value="ECO:0007669"/>
    <property type="project" value="UniProtKB-SubCell"/>
</dbReference>
<dbReference type="InterPro" id="IPR020845">
    <property type="entry name" value="AMP-binding_CS"/>
</dbReference>
<dbReference type="SUPFAM" id="SSF56801">
    <property type="entry name" value="Acetyl-CoA synthetase-like"/>
    <property type="match status" value="1"/>
</dbReference>
<dbReference type="GO" id="GO:0004467">
    <property type="term" value="F:long-chain fatty acid-CoA ligase activity"/>
    <property type="evidence" value="ECO:0007669"/>
    <property type="project" value="TreeGrafter"/>
</dbReference>
<evidence type="ECO:0000256" key="15">
    <source>
        <dbReference type="ARBA" id="ARBA00023140"/>
    </source>
</evidence>
<keyword evidence="12" id="KW-1133">Transmembrane helix</keyword>
<dbReference type="InterPro" id="IPR042099">
    <property type="entry name" value="ANL_N_sf"/>
</dbReference>
<dbReference type="Pfam" id="PF00501">
    <property type="entry name" value="AMP-binding"/>
    <property type="match status" value="1"/>
</dbReference>
<feature type="compositionally biased region" description="Polar residues" evidence="20">
    <location>
        <begin position="638"/>
        <end position="647"/>
    </location>
</feature>
<dbReference type="GO" id="GO:0005811">
    <property type="term" value="C:lipid droplet"/>
    <property type="evidence" value="ECO:0007669"/>
    <property type="project" value="UniProtKB-SubCell"/>
</dbReference>
<evidence type="ECO:0000256" key="8">
    <source>
        <dbReference type="ARBA" id="ARBA00022677"/>
    </source>
</evidence>
<evidence type="ECO:0000256" key="2">
    <source>
        <dbReference type="ARBA" id="ARBA00004585"/>
    </source>
</evidence>
<dbReference type="PANTHER" id="PTHR43107:SF15">
    <property type="entry name" value="FATTY ACID TRANSPORT PROTEIN 3, ISOFORM A"/>
    <property type="match status" value="1"/>
</dbReference>
<keyword evidence="14" id="KW-0472">Membrane</keyword>
<evidence type="ECO:0000313" key="23">
    <source>
        <dbReference type="Proteomes" id="UP000224854"/>
    </source>
</evidence>
<evidence type="ECO:0000256" key="18">
    <source>
        <dbReference type="ARBA" id="ARBA00068795"/>
    </source>
</evidence>
<comment type="similarity">
    <text evidence="4">Belongs to the ATP-dependent AMP-binding enzyme family.</text>
</comment>
<organism evidence="22 23">
    <name type="scientific">Ophiocordyceps australis</name>
    <dbReference type="NCBI Taxonomy" id="1399860"/>
    <lineage>
        <taxon>Eukaryota</taxon>
        <taxon>Fungi</taxon>
        <taxon>Dikarya</taxon>
        <taxon>Ascomycota</taxon>
        <taxon>Pezizomycotina</taxon>
        <taxon>Sordariomycetes</taxon>
        <taxon>Hypocreomycetidae</taxon>
        <taxon>Hypocreales</taxon>
        <taxon>Ophiocordycipitaceae</taxon>
        <taxon>Ophiocordyceps</taxon>
    </lineage>
</organism>
<evidence type="ECO:0000256" key="1">
    <source>
        <dbReference type="ARBA" id="ARBA00004502"/>
    </source>
</evidence>
<accession>A0A2C5XZ68</accession>
<gene>
    <name evidence="22" type="ORF">CDD82_2244</name>
</gene>
<keyword evidence="11" id="KW-0067">ATP-binding</keyword>